<dbReference type="Pfam" id="PF00017">
    <property type="entry name" value="SH2"/>
    <property type="match status" value="1"/>
</dbReference>
<dbReference type="InterPro" id="IPR035865">
    <property type="entry name" value="SOCS6_SH2"/>
</dbReference>
<dbReference type="GO" id="GO:0035556">
    <property type="term" value="P:intracellular signal transduction"/>
    <property type="evidence" value="ECO:0007669"/>
    <property type="project" value="InterPro"/>
</dbReference>
<evidence type="ECO:0000256" key="3">
    <source>
        <dbReference type="ARBA" id="ARBA00004496"/>
    </source>
</evidence>
<dbReference type="CDD" id="cd10387">
    <property type="entry name" value="SH2_SOCS6"/>
    <property type="match status" value="1"/>
</dbReference>
<feature type="domain" description="SH2" evidence="18">
    <location>
        <begin position="305"/>
        <end position="412"/>
    </location>
</feature>
<reference evidence="20" key="2">
    <citation type="journal article" date="2015" name="J. Proteomics">
        <title>Sexual differences in the sialomes of the zebra tick, Rhipicephalus pulchellus.</title>
        <authorList>
            <person name="Tan A.W."/>
            <person name="Francischetti I.M."/>
            <person name="Slovak M."/>
            <person name="Kini R.M."/>
            <person name="Ribeiro J.M."/>
        </authorList>
    </citation>
    <scope>NUCLEOTIDE SEQUENCE</scope>
    <source>
        <tissue evidence="20">Salivary gland</tissue>
    </source>
</reference>
<dbReference type="GO" id="GO:0005886">
    <property type="term" value="C:plasma membrane"/>
    <property type="evidence" value="ECO:0007669"/>
    <property type="project" value="UniProtKB-SubCell"/>
</dbReference>
<evidence type="ECO:0000256" key="12">
    <source>
        <dbReference type="ARBA" id="ARBA00023242"/>
    </source>
</evidence>
<dbReference type="SMART" id="SM00969">
    <property type="entry name" value="SOCS_box"/>
    <property type="match status" value="1"/>
</dbReference>
<dbReference type="GO" id="GO:0005634">
    <property type="term" value="C:nucleus"/>
    <property type="evidence" value="ECO:0007669"/>
    <property type="project" value="UniProtKB-SubCell"/>
</dbReference>
<evidence type="ECO:0000256" key="11">
    <source>
        <dbReference type="ARBA" id="ARBA00023136"/>
    </source>
</evidence>
<keyword evidence="10 16" id="KW-0727">SH2 domain</keyword>
<reference evidence="20" key="1">
    <citation type="submission" date="2012-11" db="EMBL/GenBank/DDBJ databases">
        <authorList>
            <person name="Lucero-Rivera Y.E."/>
            <person name="Tovar-Ramirez D."/>
        </authorList>
    </citation>
    <scope>NUCLEOTIDE SEQUENCE</scope>
    <source>
        <tissue evidence="20">Salivary gland</tissue>
    </source>
</reference>
<evidence type="ECO:0000256" key="8">
    <source>
        <dbReference type="ARBA" id="ARBA00022700"/>
    </source>
</evidence>
<dbReference type="GO" id="GO:0016567">
    <property type="term" value="P:protein ubiquitination"/>
    <property type="evidence" value="ECO:0007669"/>
    <property type="project" value="InterPro"/>
</dbReference>
<dbReference type="Gene3D" id="3.30.505.10">
    <property type="entry name" value="SH2 domain"/>
    <property type="match status" value="1"/>
</dbReference>
<evidence type="ECO:0000256" key="9">
    <source>
        <dbReference type="ARBA" id="ARBA00022786"/>
    </source>
</evidence>
<accession>L7MJ78</accession>
<dbReference type="CDD" id="cd03740">
    <property type="entry name" value="SOCS_SOCS6"/>
    <property type="match status" value="1"/>
</dbReference>
<comment type="subcellular location">
    <subcellularLocation>
        <location evidence="2">Cell membrane</location>
        <topology evidence="2">Peripheral membrane protein</topology>
        <orientation evidence="2">Cytoplasmic side</orientation>
    </subcellularLocation>
    <subcellularLocation>
        <location evidence="3">Cytoplasm</location>
    </subcellularLocation>
    <subcellularLocation>
        <location evidence="1">Nucleus</location>
    </subcellularLocation>
</comment>
<evidence type="ECO:0000256" key="1">
    <source>
        <dbReference type="ARBA" id="ARBA00004123"/>
    </source>
</evidence>
<feature type="non-terminal residue" evidence="20">
    <location>
        <position position="1"/>
    </location>
</feature>
<comment type="pathway">
    <text evidence="4">Protein modification; protein ubiquitination.</text>
</comment>
<dbReference type="InterPro" id="IPR000980">
    <property type="entry name" value="SH2"/>
</dbReference>
<keyword evidence="6" id="KW-0963">Cytoplasm</keyword>
<dbReference type="PROSITE" id="PS50001">
    <property type="entry name" value="SH2"/>
    <property type="match status" value="1"/>
</dbReference>
<dbReference type="GO" id="GO:0009968">
    <property type="term" value="P:negative regulation of signal transduction"/>
    <property type="evidence" value="ECO:0007669"/>
    <property type="project" value="UniProtKB-KW"/>
</dbReference>
<dbReference type="SMART" id="SM00252">
    <property type="entry name" value="SH2"/>
    <property type="match status" value="1"/>
</dbReference>
<evidence type="ECO:0000256" key="5">
    <source>
        <dbReference type="ARBA" id="ARBA00022475"/>
    </source>
</evidence>
<comment type="subunit">
    <text evidence="14">Substrate-recognition component of the ECS(SOCS7) complex, composed of SOCS7, CUL5, ELOB, ELOC and RNF7/RBX2. Interacts, via the third proline-rich region, with the second SH3 domain of the adapter protein NCK1. Also interacts with GRB2, INSR, PLCG1, SORBS3/vinexin, and phosphorylated STAT3 and STAT5. Interacts with SEPT6. Interacts with phosphorylated IRS4 and PIK3R1.</text>
</comment>
<dbReference type="InterPro" id="IPR001496">
    <property type="entry name" value="SOCS_box"/>
</dbReference>
<evidence type="ECO:0000256" key="15">
    <source>
        <dbReference type="ARBA" id="ARBA00070642"/>
    </source>
</evidence>
<evidence type="ECO:0000259" key="18">
    <source>
        <dbReference type="PROSITE" id="PS50001"/>
    </source>
</evidence>
<evidence type="ECO:0000256" key="13">
    <source>
        <dbReference type="ARBA" id="ARBA00059017"/>
    </source>
</evidence>
<dbReference type="GO" id="GO:0046935">
    <property type="term" value="F:1-phosphatidylinositol-3-kinase regulator activity"/>
    <property type="evidence" value="ECO:0007669"/>
    <property type="project" value="TreeGrafter"/>
</dbReference>
<evidence type="ECO:0000313" key="20">
    <source>
        <dbReference type="EMBL" id="JAA63229.1"/>
    </source>
</evidence>
<evidence type="ECO:0000256" key="10">
    <source>
        <dbReference type="ARBA" id="ARBA00022999"/>
    </source>
</evidence>
<evidence type="ECO:0000256" key="17">
    <source>
        <dbReference type="SAM" id="MobiDB-lite"/>
    </source>
</evidence>
<dbReference type="PANTHER" id="PTHR10155">
    <property type="entry name" value="PHOSPHATIDYLINOSITOL 3-KINASE REGULATORY SUBUNIT"/>
    <property type="match status" value="1"/>
</dbReference>
<dbReference type="Pfam" id="PF07525">
    <property type="entry name" value="SOCS_box"/>
    <property type="match status" value="1"/>
</dbReference>
<proteinExistence type="evidence at transcript level"/>
<dbReference type="InterPro" id="IPR037345">
    <property type="entry name" value="SOCS6_SOCS"/>
</dbReference>
<keyword evidence="5" id="KW-1003">Cell membrane</keyword>
<dbReference type="Gene3D" id="1.10.750.20">
    <property type="entry name" value="SOCS box"/>
    <property type="match status" value="1"/>
</dbReference>
<dbReference type="InterPro" id="IPR036036">
    <property type="entry name" value="SOCS_box-like_dom_sf"/>
</dbReference>
<dbReference type="GO" id="GO:0005737">
    <property type="term" value="C:cytoplasm"/>
    <property type="evidence" value="ECO:0007669"/>
    <property type="project" value="UniProtKB-SubCell"/>
</dbReference>
<evidence type="ECO:0000256" key="2">
    <source>
        <dbReference type="ARBA" id="ARBA00004413"/>
    </source>
</evidence>
<sequence>QNKKMLLRRKIPSESDARAQASANGDAAQEKSESELEDCQRLCASGVSSKPKMKTNFLKSLREHWRKRKTKLAVQNGVEVSSGPPEPSSRKRDVTVYCPGSSSLTASNSHEDSPNDANDNYVRAGVGSNGERVCSDADGETSHHDLPSSSSFAVPSVPITQSGTAVTSVTGHFTPSQTNSEQRRTSCSVDEVSGRQLPPTSSRCLSQPVAIHEHSCTVSTCEEQWKRTDPQGGTTQSAGVVGDGLCCEASAVSSVAEAPQVPSRQPLRDATPSVFVSVFPGPDGREDPRISSLSEELFKLSKHGWYWGPITRGEAEEKLADQPDGAFLVRDSSDDRYLLSLTFKSYGKTLHTRIEHCNGLFSFYAQSGPEGRACIVDLIQESMNYSQSGVFCYSRGRSPGVPSFPVRLIKPVSRLTHVRSLQYLCRFVIRQYTRFDHIQRLPLPSRIKGYLEEGHY</sequence>
<dbReference type="GO" id="GO:0046854">
    <property type="term" value="P:phosphatidylinositol phosphate biosynthetic process"/>
    <property type="evidence" value="ECO:0007669"/>
    <property type="project" value="TreeGrafter"/>
</dbReference>
<protein>
    <recommendedName>
        <fullName evidence="15">Suppressor of cytokine signaling 7</fullName>
    </recommendedName>
</protein>
<evidence type="ECO:0000256" key="7">
    <source>
        <dbReference type="ARBA" id="ARBA00022604"/>
    </source>
</evidence>
<comment type="function">
    <text evidence="13">Substrate-recognition component of a cullin-5-RING E3 ubiquitin-protein ligase complex (ECS complex, also named CRL5 complex), which mediates the ubiquitination and subsequent proteasomal degradation of target proteins, such as DAB1 and IRS1. Specifically recognizes and binds phosphorylated proteins via its SH2 domain, promoting their ubiquitination. The ECS(SOCS7) complex acts as a key regulator of reelin signaling by mediating ubiquitination and degradation of phosphorylated DAB1 in the cortical plate of the developing cerebral cortex, thereby regulating neuron positioning during cortex development. Functions in insulin signaling and glucose homeostasis through IRS1 ubiquitination and subsequent proteasomal degradation. Also inhibits prolactin, growth hormone and leptin signaling by preventing STAT3 and STAT5 activation, sequestering them in the cytoplasm and reducing their binding to DNA.</text>
</comment>
<keyword evidence="11" id="KW-0472">Membrane</keyword>
<keyword evidence="9" id="KW-0833">Ubl conjugation pathway</keyword>
<dbReference type="SUPFAM" id="SSF55550">
    <property type="entry name" value="SH2 domain"/>
    <property type="match status" value="1"/>
</dbReference>
<dbReference type="PANTHER" id="PTHR10155:SF32">
    <property type="entry name" value="LP02169P"/>
    <property type="match status" value="1"/>
</dbReference>
<feature type="domain" description="SOCS box" evidence="19">
    <location>
        <begin position="407"/>
        <end position="456"/>
    </location>
</feature>
<evidence type="ECO:0000256" key="4">
    <source>
        <dbReference type="ARBA" id="ARBA00004906"/>
    </source>
</evidence>
<feature type="region of interest" description="Disordered" evidence="17">
    <location>
        <begin position="1"/>
        <end position="37"/>
    </location>
</feature>
<evidence type="ECO:0000259" key="19">
    <source>
        <dbReference type="PROSITE" id="PS50225"/>
    </source>
</evidence>
<keyword evidence="7" id="KW-0341">Growth regulation</keyword>
<organism evidence="20">
    <name type="scientific">Rhipicephalus pulchellus</name>
    <name type="common">Yellow backed tick</name>
    <name type="synonym">Dermacentor pulchellus</name>
    <dbReference type="NCBI Taxonomy" id="72859"/>
    <lineage>
        <taxon>Eukaryota</taxon>
        <taxon>Metazoa</taxon>
        <taxon>Ecdysozoa</taxon>
        <taxon>Arthropoda</taxon>
        <taxon>Chelicerata</taxon>
        <taxon>Arachnida</taxon>
        <taxon>Acari</taxon>
        <taxon>Parasitiformes</taxon>
        <taxon>Ixodida</taxon>
        <taxon>Ixodoidea</taxon>
        <taxon>Ixodidae</taxon>
        <taxon>Rhipicephalinae</taxon>
        <taxon>Rhipicephalus</taxon>
        <taxon>Rhipicephalus</taxon>
    </lineage>
</organism>
<dbReference type="InterPro" id="IPR036860">
    <property type="entry name" value="SH2_dom_sf"/>
</dbReference>
<feature type="compositionally biased region" description="Basic residues" evidence="17">
    <location>
        <begin position="1"/>
        <end position="10"/>
    </location>
</feature>
<evidence type="ECO:0000256" key="14">
    <source>
        <dbReference type="ARBA" id="ARBA00062788"/>
    </source>
</evidence>
<keyword evidence="12" id="KW-0539">Nucleus</keyword>
<keyword evidence="8" id="KW-0734">Signal transduction inhibitor</keyword>
<dbReference type="GO" id="GO:0005942">
    <property type="term" value="C:phosphatidylinositol 3-kinase complex"/>
    <property type="evidence" value="ECO:0007669"/>
    <property type="project" value="TreeGrafter"/>
</dbReference>
<dbReference type="FunFam" id="3.30.505.10:FF:000029">
    <property type="entry name" value="Suppressor of cytokine signaling 7"/>
    <property type="match status" value="1"/>
</dbReference>
<feature type="region of interest" description="Disordered" evidence="17">
    <location>
        <begin position="68"/>
        <end position="153"/>
    </location>
</feature>
<feature type="compositionally biased region" description="Basic and acidic residues" evidence="17">
    <location>
        <begin position="28"/>
        <end position="37"/>
    </location>
</feature>
<dbReference type="EMBL" id="GACK01001805">
    <property type="protein sequence ID" value="JAA63229.1"/>
    <property type="molecule type" value="mRNA"/>
</dbReference>
<evidence type="ECO:0000256" key="6">
    <source>
        <dbReference type="ARBA" id="ARBA00022490"/>
    </source>
</evidence>
<dbReference type="FunFam" id="1.10.750.20:FF:000002">
    <property type="entry name" value="Suppressor of cytokine signaling 2"/>
    <property type="match status" value="1"/>
</dbReference>
<dbReference type="AlphaFoldDB" id="L7MJ78"/>
<dbReference type="PROSITE" id="PS50225">
    <property type="entry name" value="SOCS"/>
    <property type="match status" value="1"/>
</dbReference>
<dbReference type="SUPFAM" id="SSF158235">
    <property type="entry name" value="SOCS box-like"/>
    <property type="match status" value="1"/>
</dbReference>
<name>L7MJ78_RHIPC</name>
<evidence type="ECO:0000256" key="16">
    <source>
        <dbReference type="PROSITE-ProRule" id="PRU00191"/>
    </source>
</evidence>
<dbReference type="SMART" id="SM00253">
    <property type="entry name" value="SOCS"/>
    <property type="match status" value="1"/>
</dbReference>
<dbReference type="GO" id="GO:0040008">
    <property type="term" value="P:regulation of growth"/>
    <property type="evidence" value="ECO:0007669"/>
    <property type="project" value="InterPro"/>
</dbReference>